<dbReference type="EMBL" id="SMAK01000005">
    <property type="protein sequence ID" value="TCT10525.1"/>
    <property type="molecule type" value="Genomic_DNA"/>
</dbReference>
<name>A0A4R3MFY0_9HYPH</name>
<dbReference type="RefSeq" id="WP_132806390.1">
    <property type="nucleotide sequence ID" value="NZ_SMAK01000005.1"/>
</dbReference>
<evidence type="ECO:0000313" key="2">
    <source>
        <dbReference type="Proteomes" id="UP000295678"/>
    </source>
</evidence>
<reference evidence="1 2" key="1">
    <citation type="submission" date="2019-03" db="EMBL/GenBank/DDBJ databases">
        <title>Genomic Encyclopedia of Type Strains, Phase IV (KMG-IV): sequencing the most valuable type-strain genomes for metagenomic binning, comparative biology and taxonomic classification.</title>
        <authorList>
            <person name="Goeker M."/>
        </authorList>
    </citation>
    <scope>NUCLEOTIDE SEQUENCE [LARGE SCALE GENOMIC DNA]</scope>
    <source>
        <strain evidence="1 2">DSM 19345</strain>
    </source>
</reference>
<protein>
    <submittedName>
        <fullName evidence="1">Uncharacterized protein</fullName>
    </submittedName>
</protein>
<organism evidence="1 2">
    <name type="scientific">Tepidamorphus gemmatus</name>
    <dbReference type="NCBI Taxonomy" id="747076"/>
    <lineage>
        <taxon>Bacteria</taxon>
        <taxon>Pseudomonadati</taxon>
        <taxon>Pseudomonadota</taxon>
        <taxon>Alphaproteobacteria</taxon>
        <taxon>Hyphomicrobiales</taxon>
        <taxon>Tepidamorphaceae</taxon>
        <taxon>Tepidamorphus</taxon>
    </lineage>
</organism>
<comment type="caution">
    <text evidence="1">The sequence shown here is derived from an EMBL/GenBank/DDBJ whole genome shotgun (WGS) entry which is preliminary data.</text>
</comment>
<proteinExistence type="predicted"/>
<accession>A0A4R3MFY0</accession>
<dbReference type="OrthoDB" id="7238400at2"/>
<gene>
    <name evidence="1" type="ORF">EDC22_10522</name>
</gene>
<sequence length="413" mass="46247">MAKNLRKFVNPRFLKTVDLSLLRRLFDRHSGQLQGVDLGLLDRDPDRARQALLDFFAGPEQNYPRGLVADLHRIAEVGTRTGMNMLLERARAMSIVLVPAQDAAAAEYRIDPKQLALRAFLDHPAVFNAASDLVALMRLTSPAEFAGLDEGVEPRLDEQTRKAFEQAAARLFEADLHGNYCRVGWYEDDDEIKVVVTHGTPITTVPVVEGGEERIISFTTTEQAVLSYSAPAGRLKVGGVSKARCADFAEAFAAIMLERPKFFAAPDAQNLYTLEPVEAAGFGFTFDHAFDPTIRRVQIVEAQTDRITIDPRSGEERRSWSLTMHDSSNALFRLGSEARRIVFAQDGYRLNHIVFRVQIEPVGERPARVTVKLKPPGSAMFKRERFEGQIMTLLRRNGLCREREPRNLAVAAQ</sequence>
<dbReference type="Proteomes" id="UP000295678">
    <property type="component" value="Unassembled WGS sequence"/>
</dbReference>
<keyword evidence="2" id="KW-1185">Reference proteome</keyword>
<evidence type="ECO:0000313" key="1">
    <source>
        <dbReference type="EMBL" id="TCT10525.1"/>
    </source>
</evidence>
<dbReference type="AlphaFoldDB" id="A0A4R3MFY0"/>